<dbReference type="PANTHER" id="PTHR43404">
    <property type="entry name" value="LIPOPOLYSACCHARIDE CHOLINEPHOSPHOTRANSFERASE LICD"/>
    <property type="match status" value="1"/>
</dbReference>
<name>A0A2R5EM66_9BACL</name>
<dbReference type="GO" id="GO:0009100">
    <property type="term" value="P:glycoprotein metabolic process"/>
    <property type="evidence" value="ECO:0007669"/>
    <property type="project" value="UniProtKB-ARBA"/>
</dbReference>
<accession>A0A2R5EM66</accession>
<dbReference type="Pfam" id="PF04991">
    <property type="entry name" value="LicD"/>
    <property type="match status" value="1"/>
</dbReference>
<dbReference type="PANTHER" id="PTHR43404:SF2">
    <property type="entry name" value="LIPOPOLYSACCHARIDE CHOLINEPHOSPHOTRANSFERASE LICD"/>
    <property type="match status" value="1"/>
</dbReference>
<dbReference type="CDD" id="cd02440">
    <property type="entry name" value="AdoMet_MTases"/>
    <property type="match status" value="1"/>
</dbReference>
<evidence type="ECO:0000313" key="2">
    <source>
        <dbReference type="EMBL" id="GBG07205.1"/>
    </source>
</evidence>
<dbReference type="EMBL" id="BDQX01000080">
    <property type="protein sequence ID" value="GBG07205.1"/>
    <property type="molecule type" value="Genomic_DNA"/>
</dbReference>
<comment type="caution">
    <text evidence="2">The sequence shown here is derived from an EMBL/GenBank/DDBJ whole genome shotgun (WGS) entry which is preliminary data.</text>
</comment>
<dbReference type="Pfam" id="PF13489">
    <property type="entry name" value="Methyltransf_23"/>
    <property type="match status" value="1"/>
</dbReference>
<dbReference type="Proteomes" id="UP000245202">
    <property type="component" value="Unassembled WGS sequence"/>
</dbReference>
<feature type="domain" description="LicD/FKTN/FKRP nucleotidyltransferase" evidence="1">
    <location>
        <begin position="576"/>
        <end position="692"/>
    </location>
</feature>
<dbReference type="InterPro" id="IPR007074">
    <property type="entry name" value="LicD/FKTN/FKRP_NTP_transf"/>
</dbReference>
<dbReference type="InterPro" id="IPR052942">
    <property type="entry name" value="LPS_cholinephosphotransferase"/>
</dbReference>
<dbReference type="InterPro" id="IPR029063">
    <property type="entry name" value="SAM-dependent_MTases_sf"/>
</dbReference>
<dbReference type="Gene3D" id="3.40.50.150">
    <property type="entry name" value="Vaccinia Virus protein VP39"/>
    <property type="match status" value="1"/>
</dbReference>
<evidence type="ECO:0000313" key="3">
    <source>
        <dbReference type="Proteomes" id="UP000245202"/>
    </source>
</evidence>
<sequence>MAVLHLDNAKQEYIPEKRQIDRDIIDYIKSSPVEGFDSMISGDTRWEVFYHLSSLRESLFNWYEFKEGARLLEVGAQFGALTGLFCRQCAHVTTVEPAEFRAKAIFDRHQRYANLDIYAGHVEEFMFDQQFDYVIVAGVPEYWNSTLPFRERLQKLLQHLADLLRSDGSLMLAVDNKFGLRYFCGASISEESSPFDAFQESANGKASYLFSKKELEEILQGAGFSSRKFYYPLPDYKLPQLIYSEEFLPQSELRERLVPYYLEPNILIANELDLYDDLVHNQVFEFFANSFLIECSPVADFCSVQFAAVTTDRGSKDSFATTIHSDNKVYKRPLHRDGQISLQHIYSNLMDIQAQGLAIVPHHLEHGSLQMPYVQAPTLSEFMGQILKQNTNLFIELFDELFNCILSSSIPVESGEPTCFDHIVTSSDWGIVLKKAYIDMIPFNCFYMDGKLVFFDQEFVRENCPAKYVIFRALKYTYLFHEHAEQTVPLHIMKEKYGLMTLWDIFDKEENQFVSANRNYNKFKQFYKWTKVDHNQITNNRKLLAGKYEGDQATVRKLKSVHKVQMELLRFFIEICDKYHLRYFAVHGTLLGAVRHQGFIPWDDDVDIAMPREDYNKLKQLAEKVFPETYELQTNENAPNVFYGNLSRLRDNNTTGIELSEWRRGNVGGIWIDIMALDYIHADSRHRERQLNRIHRYQRLLLMKTYGVDFQDYVDFSWRDKGAFRGLSYLLSRKWLLR</sequence>
<gene>
    <name evidence="2" type="ORF">PAT3040_01753</name>
</gene>
<proteinExistence type="predicted"/>
<organism evidence="2 3">
    <name type="scientific">Paenibacillus agaridevorans</name>
    <dbReference type="NCBI Taxonomy" id="171404"/>
    <lineage>
        <taxon>Bacteria</taxon>
        <taxon>Bacillati</taxon>
        <taxon>Bacillota</taxon>
        <taxon>Bacilli</taxon>
        <taxon>Bacillales</taxon>
        <taxon>Paenibacillaceae</taxon>
        <taxon>Paenibacillus</taxon>
    </lineage>
</organism>
<feature type="non-terminal residue" evidence="2">
    <location>
        <position position="738"/>
    </location>
</feature>
<protein>
    <recommendedName>
        <fullName evidence="1">LicD/FKTN/FKRP nucleotidyltransferase domain-containing protein</fullName>
    </recommendedName>
</protein>
<dbReference type="AlphaFoldDB" id="A0A2R5EM66"/>
<dbReference type="SUPFAM" id="SSF53335">
    <property type="entry name" value="S-adenosyl-L-methionine-dependent methyltransferases"/>
    <property type="match status" value="1"/>
</dbReference>
<reference evidence="2 3" key="1">
    <citation type="submission" date="2017-08" db="EMBL/GenBank/DDBJ databases">
        <title>Substantial Increase in Enzyme Production by Combined Drug-Resistance Mutations in Paenibacillus agaridevorans.</title>
        <authorList>
            <person name="Tanaka Y."/>
            <person name="Funane K."/>
            <person name="Hosaka T."/>
            <person name="Shiwa Y."/>
            <person name="Fujita N."/>
            <person name="Miyazaki T."/>
            <person name="Yoshikawa H."/>
            <person name="Murakami K."/>
            <person name="Kasahara K."/>
            <person name="Inaoka T."/>
            <person name="Hiraga Y."/>
            <person name="Ochi K."/>
        </authorList>
    </citation>
    <scope>NUCLEOTIDE SEQUENCE [LARGE SCALE GENOMIC DNA]</scope>
    <source>
        <strain evidence="2 3">T-3040</strain>
    </source>
</reference>
<evidence type="ECO:0000259" key="1">
    <source>
        <dbReference type="Pfam" id="PF04991"/>
    </source>
</evidence>
<keyword evidence="3" id="KW-1185">Reference proteome</keyword>